<feature type="binding site" evidence="8">
    <location>
        <begin position="175"/>
        <end position="182"/>
    </location>
    <ligand>
        <name>ATP</name>
        <dbReference type="ChEBI" id="CHEBI:30616"/>
    </ligand>
</feature>
<dbReference type="FunFam" id="1.20.120.720:FF:000001">
    <property type="entry name" value="Myosin heavy chain, muscle"/>
    <property type="match status" value="1"/>
</dbReference>
<dbReference type="Gene3D" id="1.20.5.4820">
    <property type="match status" value="1"/>
</dbReference>
<keyword evidence="3 8" id="KW-0067">ATP-binding</keyword>
<proteinExistence type="inferred from homology"/>
<feature type="coiled-coil region" evidence="9">
    <location>
        <begin position="1466"/>
        <end position="1823"/>
    </location>
</feature>
<reference evidence="15" key="1">
    <citation type="submission" date="2017-02" db="UniProtKB">
        <authorList>
            <consortium name="WormBaseParasite"/>
        </authorList>
    </citation>
    <scope>IDENTIFICATION</scope>
</reference>
<dbReference type="PANTHER" id="PTHR13140:SF857">
    <property type="entry name" value="MYOSIN-11"/>
    <property type="match status" value="1"/>
</dbReference>
<dbReference type="PANTHER" id="PTHR13140">
    <property type="entry name" value="MYOSIN"/>
    <property type="match status" value="1"/>
</dbReference>
<keyword evidence="4 9" id="KW-0175">Coiled coil</keyword>
<dbReference type="PROSITE" id="PS51844">
    <property type="entry name" value="SH3_LIKE"/>
    <property type="match status" value="1"/>
</dbReference>
<evidence type="ECO:0000313" key="13">
    <source>
        <dbReference type="EMBL" id="VDD90419.1"/>
    </source>
</evidence>
<feature type="domain" description="Myosin N-terminal SH3-like" evidence="12">
    <location>
        <begin position="30"/>
        <end position="78"/>
    </location>
</feature>
<feature type="region of interest" description="Actin-binding" evidence="8">
    <location>
        <begin position="666"/>
        <end position="688"/>
    </location>
</feature>
<dbReference type="Gene3D" id="1.20.5.370">
    <property type="match status" value="3"/>
</dbReference>
<dbReference type="WBParaSite" id="EVEC_0000555901-mRNA-1">
    <property type="protein sequence ID" value="EVEC_0000555901-mRNA-1"/>
    <property type="gene ID" value="EVEC_0000555901"/>
</dbReference>
<comment type="similarity">
    <text evidence="1 8">Belongs to the TRAFAC class myosin-kinesin ATPase superfamily. Myosin family.</text>
</comment>
<evidence type="ECO:0000256" key="8">
    <source>
        <dbReference type="PROSITE-ProRule" id="PRU00782"/>
    </source>
</evidence>
<dbReference type="GO" id="GO:0016020">
    <property type="term" value="C:membrane"/>
    <property type="evidence" value="ECO:0007669"/>
    <property type="project" value="TreeGrafter"/>
</dbReference>
<dbReference type="Pfam" id="PF02736">
    <property type="entry name" value="Myosin_N"/>
    <property type="match status" value="1"/>
</dbReference>
<gene>
    <name evidence="13" type="ORF">EVEC_LOCUS5170</name>
</gene>
<dbReference type="STRING" id="51028.A0A0N4V5P4"/>
<evidence type="ECO:0000256" key="3">
    <source>
        <dbReference type="ARBA" id="ARBA00022840"/>
    </source>
</evidence>
<feature type="domain" description="Myosin motor" evidence="11">
    <location>
        <begin position="82"/>
        <end position="791"/>
    </location>
</feature>
<name>A0A0N4V5P4_ENTVE</name>
<dbReference type="FunFam" id="1.10.10.820:FF:000001">
    <property type="entry name" value="Myosin heavy chain"/>
    <property type="match status" value="1"/>
</dbReference>
<keyword evidence="5 8" id="KW-0518">Myosin</keyword>
<dbReference type="SUPFAM" id="SSF52540">
    <property type="entry name" value="P-loop containing nucleoside triphosphate hydrolases"/>
    <property type="match status" value="1"/>
</dbReference>
<organism evidence="15">
    <name type="scientific">Enterobius vermicularis</name>
    <name type="common">Human pinworm</name>
    <dbReference type="NCBI Taxonomy" id="51028"/>
    <lineage>
        <taxon>Eukaryota</taxon>
        <taxon>Metazoa</taxon>
        <taxon>Ecdysozoa</taxon>
        <taxon>Nematoda</taxon>
        <taxon>Chromadorea</taxon>
        <taxon>Rhabditida</taxon>
        <taxon>Spirurina</taxon>
        <taxon>Oxyuridomorpha</taxon>
        <taxon>Oxyuroidea</taxon>
        <taxon>Oxyuridae</taxon>
        <taxon>Enterobius</taxon>
    </lineage>
</organism>
<dbReference type="InterPro" id="IPR004009">
    <property type="entry name" value="SH3_Myosin"/>
</dbReference>
<protein>
    <submittedName>
        <fullName evidence="15">Myosin motor domain-containing protein</fullName>
    </submittedName>
</protein>
<dbReference type="GO" id="GO:0005863">
    <property type="term" value="C:striated muscle myosin thick filament"/>
    <property type="evidence" value="ECO:0007669"/>
    <property type="project" value="UniProtKB-ARBA"/>
</dbReference>
<evidence type="ECO:0000259" key="11">
    <source>
        <dbReference type="PROSITE" id="PS51456"/>
    </source>
</evidence>
<dbReference type="SUPFAM" id="SSF90257">
    <property type="entry name" value="Myosin rod fragments"/>
    <property type="match status" value="6"/>
</dbReference>
<dbReference type="FunFam" id="2.30.30.360:FF:000001">
    <property type="entry name" value="Myosin heavy chain"/>
    <property type="match status" value="1"/>
</dbReference>
<keyword evidence="2 8" id="KW-0547">Nucleotide-binding</keyword>
<dbReference type="Gene3D" id="1.10.10.820">
    <property type="match status" value="1"/>
</dbReference>
<dbReference type="InterPro" id="IPR008989">
    <property type="entry name" value="Myosin_S1_N"/>
</dbReference>
<dbReference type="EMBL" id="UXUI01008074">
    <property type="protein sequence ID" value="VDD90419.1"/>
    <property type="molecule type" value="Genomic_DNA"/>
</dbReference>
<dbReference type="CDD" id="cd01377">
    <property type="entry name" value="MYSc_class_II"/>
    <property type="match status" value="1"/>
</dbReference>
<evidence type="ECO:0000256" key="7">
    <source>
        <dbReference type="ARBA" id="ARBA00023203"/>
    </source>
</evidence>
<dbReference type="GO" id="GO:0051015">
    <property type="term" value="F:actin filament binding"/>
    <property type="evidence" value="ECO:0007669"/>
    <property type="project" value="InterPro"/>
</dbReference>
<dbReference type="Gene3D" id="1.20.120.720">
    <property type="entry name" value="Myosin VI head, motor domain, U50 subdomain"/>
    <property type="match status" value="1"/>
</dbReference>
<dbReference type="PRINTS" id="PR00193">
    <property type="entry name" value="MYOSINHEAVY"/>
</dbReference>
<evidence type="ECO:0000256" key="10">
    <source>
        <dbReference type="SAM" id="MobiDB-lite"/>
    </source>
</evidence>
<evidence type="ECO:0000256" key="4">
    <source>
        <dbReference type="ARBA" id="ARBA00023054"/>
    </source>
</evidence>
<evidence type="ECO:0000256" key="1">
    <source>
        <dbReference type="ARBA" id="ARBA00008314"/>
    </source>
</evidence>
<feature type="region of interest" description="Disordered" evidence="10">
    <location>
        <begin position="1007"/>
        <end position="1035"/>
    </location>
</feature>
<dbReference type="GO" id="GO:0016459">
    <property type="term" value="C:myosin complex"/>
    <property type="evidence" value="ECO:0007669"/>
    <property type="project" value="UniProtKB-KW"/>
</dbReference>
<dbReference type="Gene3D" id="1.20.5.340">
    <property type="match status" value="3"/>
</dbReference>
<dbReference type="Gene3D" id="3.40.850.10">
    <property type="entry name" value="Kinesin motor domain"/>
    <property type="match status" value="1"/>
</dbReference>
<dbReference type="PROSITE" id="PS51456">
    <property type="entry name" value="MYOSIN_MOTOR"/>
    <property type="match status" value="1"/>
</dbReference>
<feature type="region of interest" description="Disordered" evidence="10">
    <location>
        <begin position="1119"/>
        <end position="1180"/>
    </location>
</feature>
<accession>A0A0N4V5P4</accession>
<dbReference type="FunFam" id="1.20.58.530:FF:000001">
    <property type="entry name" value="Myosin heavy chain"/>
    <property type="match status" value="1"/>
</dbReference>
<dbReference type="InterPro" id="IPR036961">
    <property type="entry name" value="Kinesin_motor_dom_sf"/>
</dbReference>
<dbReference type="GO" id="GO:0007015">
    <property type="term" value="P:actin filament organization"/>
    <property type="evidence" value="ECO:0007669"/>
    <property type="project" value="TreeGrafter"/>
</dbReference>
<dbReference type="Proteomes" id="UP000274131">
    <property type="component" value="Unassembled WGS sequence"/>
</dbReference>
<evidence type="ECO:0000256" key="9">
    <source>
        <dbReference type="SAM" id="Coils"/>
    </source>
</evidence>
<feature type="compositionally biased region" description="Basic and acidic residues" evidence="10">
    <location>
        <begin position="1120"/>
        <end position="1152"/>
    </location>
</feature>
<keyword evidence="7 8" id="KW-0009">Actin-binding</keyword>
<reference evidence="13 14" key="2">
    <citation type="submission" date="2018-10" db="EMBL/GenBank/DDBJ databases">
        <authorList>
            <consortium name="Pathogen Informatics"/>
        </authorList>
    </citation>
    <scope>NUCLEOTIDE SEQUENCE [LARGE SCALE GENOMIC DNA]</scope>
</reference>
<evidence type="ECO:0000313" key="15">
    <source>
        <dbReference type="WBParaSite" id="EVEC_0000555901-mRNA-1"/>
    </source>
</evidence>
<feature type="region of interest" description="Disordered" evidence="10">
    <location>
        <begin position="1920"/>
        <end position="1959"/>
    </location>
</feature>
<evidence type="ECO:0000259" key="12">
    <source>
        <dbReference type="PROSITE" id="PS51844"/>
    </source>
</evidence>
<evidence type="ECO:0000313" key="14">
    <source>
        <dbReference type="Proteomes" id="UP000274131"/>
    </source>
</evidence>
<dbReference type="Pfam" id="PF00063">
    <property type="entry name" value="Myosin_head"/>
    <property type="match status" value="1"/>
</dbReference>
<dbReference type="SMART" id="SM00242">
    <property type="entry name" value="MYSc"/>
    <property type="match status" value="1"/>
</dbReference>
<keyword evidence="14" id="KW-1185">Reference proteome</keyword>
<sequence length="1959" mass="224971">MAMDVENDPGWKYLRRSREQIIEDQSAPYDSKKNCWIPDKEEGYIDAEIVETKGDQVVVMSNGQQKTLKADLISQMNPPKFEKTEDMSNLTFLNDASVLHNLRARYKAMLIYTYSGLFCVVINPYKRLPIYTDSVARMYMGKRRNEMPPHLFAVSDEAYRNMLQNHENQSMLITGESGAGKTENTKKVIAYFASVGASQQEAAAGEATTQKSGEKKVTLEDQIVQTNPVLEAFGNARTVRNNNSSRFGKFIRIHFSKYGKVASCDIEHYLLEKSRVIRQAPGERCYHIFYQMTSDLIPDLKEKLLLDRPMRDYWFVAQAELTVDGMDDKEEFALTDEAFDILHFSAEEKLNCYKLMSAHMHLGIMKFKQRPREEQAEPDGVDEAEKAAAMYGVDTEELLKAFTHPRVRVGTEWVNKGQNVDQVTWAQGAMGKAIYARVFGWLVKKCNITLDQKGVPRDYFIGVLDIAGFEIFDFNSFEQLWINFVNEKLQQFFNHHMFVLEQEEYAREGINWTFIDFGLDLQACIELIEKPMGIISMLDEECIVPKATDMTLAQKLNEQHLGKHPNFEKPKPPKGKQAEAHFAMRHYAGVVRYNVTNWLEKNKDPLNDTVAACLKASKENALLNEIWADYTTQEEAANAAKSGGGGKKKGKSGSFMTVSMLYRESLNSLMGMLYKTHPHFIRCIIPNEKKTSGLLDAALVLNQLTCNGVLEGIRICRKGFPNRTLHPDFKERYAILGPLESKCSEDPKECAVKMLDRLVSQGDLTEENYRIGHTKVFFKAGVLAHLEDLRDERLAYLIAGLQAQIRQYCIQIDLKERREVYAATKVIQYNARDWITLREWRWFKIYASAMPLVRASKVEEILEQLKVDIVDVEKKLEEKKKDTAGLKDVLQSALDEKAAVIQEIKNSRSGNTEAEDRIDQLQELQKELESTIAEANQKLEDECKRTSDAQEEVRKTEEELDAIKKLMQDTELGKRKMASEKAARDNQIRALQEEVAQQDETIAKLTKERKHQEEKAKKMADDMKSEEERNEQANRVKAKLEQNLEELEDSIAREKRARQDAEKAKRKAEGDFKIVQETLDELNKQKRDIETSFKKKDAECRAIETRLDNEQKLIARVTKQAKDEEARIQELEEELSNERDARSRSERAKSELQSELEEMNDRLDEQSRATGTQIETGKKQEVEIAKLRRDLEEAKMTQESALASTRKRNIDGIAQLNEQLDDVKKTKIKGEKERALFQKQLDDITAQLDAETKAKVDRERAIKNYEERIADLQAKSEEQARQLQELTSQKNRLHNENSDFARQADDLEEQLAAMTKVKAQLVTQLEEAKRSGLEETREQQSLNANVKNLQLEVDQLRSSLDDEIESKSELIRQLGKANLEIQQWKAKFEEQGFVPADAVEDIKKKQQSSVLELEEALDAANSKLAALEKMKTRFSTEADEAHTEAERHLATIAQYDKKQKAFDKVIEEWRKKVDDLNSELDAAQRESRNASTNLFKEQAANDSLSVQIEGLKHENKNLSQEIRDLQNQLADGGRNVHDMQKMIRRLEVEKDELQRSLDEAEAALEAEESKVARAQLEVSQIRAEIEKRIQEKEEEFENTRKNHQRTIEVMQASYENEKKEKVDLTRVKKKLEMDISELEVALDHATRANEDAQKNARKYADQIAELQAVIDEEQRRREEFRENFLNAEKKLAAVQMEKEDFMVKSLQLERGKKQIDAEVNEARAQLDDLTAQGNDLSAAKKKLDGDVLLIKTDLDETYTELRASEERAKNAALEAARLAEQLRQEQERSQIAERERKGLELSIKELQAKIDEAETAMLKGSQKAIGKLEHRVKMLAGDIEGEKRRYQDAMKNVTKQDRKARELQFQVEENKKRLDQLQEVAEKLQAKAQAQKKRSDEAEELANINLQKYRQLHTALENAEERAEAAENGLQKIRSKSRIGGNSASQNREITQANDISSQ</sequence>
<dbReference type="OrthoDB" id="6108017at2759"/>
<dbReference type="FunFam" id="3.40.850.10:FF:000024">
    <property type="entry name" value="Myosin heavy chain, isoform J"/>
    <property type="match status" value="1"/>
</dbReference>
<keyword evidence="6 8" id="KW-0505">Motor protein</keyword>
<dbReference type="GO" id="GO:0005524">
    <property type="term" value="F:ATP binding"/>
    <property type="evidence" value="ECO:0007669"/>
    <property type="project" value="UniProtKB-UniRule"/>
</dbReference>
<evidence type="ECO:0000256" key="6">
    <source>
        <dbReference type="ARBA" id="ARBA00023175"/>
    </source>
</evidence>
<evidence type="ECO:0000256" key="5">
    <source>
        <dbReference type="ARBA" id="ARBA00023123"/>
    </source>
</evidence>
<dbReference type="InterPro" id="IPR002928">
    <property type="entry name" value="Myosin_tail"/>
</dbReference>
<evidence type="ECO:0000256" key="2">
    <source>
        <dbReference type="ARBA" id="ARBA00022741"/>
    </source>
</evidence>
<dbReference type="InterPro" id="IPR001609">
    <property type="entry name" value="Myosin_head_motor_dom-like"/>
</dbReference>
<dbReference type="FunFam" id="1.20.5.370:FF:000008">
    <property type="entry name" value="Myosin heavy chain"/>
    <property type="match status" value="1"/>
</dbReference>
<dbReference type="GO" id="GO:0000146">
    <property type="term" value="F:microfilament motor activity"/>
    <property type="evidence" value="ECO:0007669"/>
    <property type="project" value="TreeGrafter"/>
</dbReference>
<dbReference type="Gene3D" id="2.30.30.360">
    <property type="entry name" value="Myosin S1 fragment, N-terminal"/>
    <property type="match status" value="1"/>
</dbReference>
<dbReference type="InterPro" id="IPR014751">
    <property type="entry name" value="XRCC4-like_C"/>
</dbReference>
<dbReference type="InterPro" id="IPR027417">
    <property type="entry name" value="P-loop_NTPase"/>
</dbReference>
<dbReference type="Pfam" id="PF01576">
    <property type="entry name" value="Myosin_tail_1"/>
    <property type="match status" value="1"/>
</dbReference>
<dbReference type="Gene3D" id="1.20.58.530">
    <property type="match status" value="1"/>
</dbReference>
<feature type="compositionally biased region" description="Polar residues" evidence="10">
    <location>
        <begin position="1940"/>
        <end position="1959"/>
    </location>
</feature>